<dbReference type="SUPFAM" id="SSF54695">
    <property type="entry name" value="POZ domain"/>
    <property type="match status" value="1"/>
</dbReference>
<feature type="compositionally biased region" description="Gly residues" evidence="1">
    <location>
        <begin position="591"/>
        <end position="602"/>
    </location>
</feature>
<protein>
    <recommendedName>
        <fullName evidence="2">BTB domain-containing protein</fullName>
    </recommendedName>
</protein>
<reference evidence="3 4" key="1">
    <citation type="journal article" date="2015" name="Genome Biol. Evol.">
        <title>Phylogenomic analyses indicate that early fungi evolved digesting cell walls of algal ancestors of land plants.</title>
        <authorList>
            <person name="Chang Y."/>
            <person name="Wang S."/>
            <person name="Sekimoto S."/>
            <person name="Aerts A.L."/>
            <person name="Choi C."/>
            <person name="Clum A."/>
            <person name="LaButti K.M."/>
            <person name="Lindquist E.A."/>
            <person name="Yee Ngan C."/>
            <person name="Ohm R.A."/>
            <person name="Salamov A.A."/>
            <person name="Grigoriev I.V."/>
            <person name="Spatafora J.W."/>
            <person name="Berbee M.L."/>
        </authorList>
    </citation>
    <scope>NUCLEOTIDE SEQUENCE [LARGE SCALE GENOMIC DNA]</scope>
    <source>
        <strain evidence="3 4">JEL478</strain>
    </source>
</reference>
<dbReference type="InterPro" id="IPR011333">
    <property type="entry name" value="SKP1/BTB/POZ_sf"/>
</dbReference>
<feature type="region of interest" description="Disordered" evidence="1">
    <location>
        <begin position="1"/>
        <end position="21"/>
    </location>
</feature>
<evidence type="ECO:0000313" key="3">
    <source>
        <dbReference type="EMBL" id="KXS10354.1"/>
    </source>
</evidence>
<feature type="compositionally biased region" description="Basic and acidic residues" evidence="1">
    <location>
        <begin position="447"/>
        <end position="459"/>
    </location>
</feature>
<accession>A0A139A0V7</accession>
<dbReference type="OrthoDB" id="10514170at2759"/>
<evidence type="ECO:0000313" key="4">
    <source>
        <dbReference type="Proteomes" id="UP000070544"/>
    </source>
</evidence>
<dbReference type="Proteomes" id="UP000070544">
    <property type="component" value="Unassembled WGS sequence"/>
</dbReference>
<feature type="compositionally biased region" description="Polar residues" evidence="1">
    <location>
        <begin position="575"/>
        <end position="589"/>
    </location>
</feature>
<dbReference type="PROSITE" id="PS50097">
    <property type="entry name" value="BTB"/>
    <property type="match status" value="1"/>
</dbReference>
<dbReference type="Pfam" id="PF00651">
    <property type="entry name" value="BTB"/>
    <property type="match status" value="1"/>
</dbReference>
<feature type="compositionally biased region" description="Basic residues" evidence="1">
    <location>
        <begin position="461"/>
        <end position="473"/>
    </location>
</feature>
<evidence type="ECO:0000259" key="2">
    <source>
        <dbReference type="PROSITE" id="PS50097"/>
    </source>
</evidence>
<name>A0A139A0V7_GONPJ</name>
<keyword evidence="4" id="KW-1185">Reference proteome</keyword>
<feature type="compositionally biased region" description="Gly residues" evidence="1">
    <location>
        <begin position="417"/>
        <end position="426"/>
    </location>
</feature>
<organism evidence="3 4">
    <name type="scientific">Gonapodya prolifera (strain JEL478)</name>
    <name type="common">Monoblepharis prolifera</name>
    <dbReference type="NCBI Taxonomy" id="1344416"/>
    <lineage>
        <taxon>Eukaryota</taxon>
        <taxon>Fungi</taxon>
        <taxon>Fungi incertae sedis</taxon>
        <taxon>Chytridiomycota</taxon>
        <taxon>Chytridiomycota incertae sedis</taxon>
        <taxon>Monoblepharidomycetes</taxon>
        <taxon>Monoblepharidales</taxon>
        <taxon>Gonapodyaceae</taxon>
        <taxon>Gonapodya</taxon>
    </lineage>
</organism>
<feature type="region of interest" description="Disordered" evidence="1">
    <location>
        <begin position="340"/>
        <end position="475"/>
    </location>
</feature>
<dbReference type="InterPro" id="IPR000210">
    <property type="entry name" value="BTB/POZ_dom"/>
</dbReference>
<feature type="region of interest" description="Disordered" evidence="1">
    <location>
        <begin position="259"/>
        <end position="286"/>
    </location>
</feature>
<proteinExistence type="predicted"/>
<evidence type="ECO:0000256" key="1">
    <source>
        <dbReference type="SAM" id="MobiDB-lite"/>
    </source>
</evidence>
<feature type="compositionally biased region" description="Low complexity" evidence="1">
    <location>
        <begin position="617"/>
        <end position="641"/>
    </location>
</feature>
<feature type="compositionally biased region" description="Polar residues" evidence="1">
    <location>
        <begin position="378"/>
        <end position="399"/>
    </location>
</feature>
<dbReference type="EMBL" id="KQ965830">
    <property type="protein sequence ID" value="KXS10354.1"/>
    <property type="molecule type" value="Genomic_DNA"/>
</dbReference>
<feature type="compositionally biased region" description="Gly residues" evidence="1">
    <location>
        <begin position="10"/>
        <end position="21"/>
    </location>
</feature>
<gene>
    <name evidence="3" type="ORF">M427DRAFT_74323</name>
</gene>
<dbReference type="AlphaFoldDB" id="A0A139A0V7"/>
<feature type="region of interest" description="Disordered" evidence="1">
    <location>
        <begin position="211"/>
        <end position="243"/>
    </location>
</feature>
<feature type="domain" description="BTB" evidence="2">
    <location>
        <begin position="41"/>
        <end position="121"/>
    </location>
</feature>
<feature type="region of interest" description="Disordered" evidence="1">
    <location>
        <begin position="523"/>
        <end position="666"/>
    </location>
</feature>
<feature type="compositionally biased region" description="Polar residues" evidence="1">
    <location>
        <begin position="261"/>
        <end position="272"/>
    </location>
</feature>
<sequence>MHARSRSSGDGIGAVGEGDGAGGGKEEWSDFLGFLRSAQFADVVLKIRTAEGKTKLLPLHRIILSNRSPFFRHLFSTDPVEKNSKGVPVYEFPTVPAHPKLFVMLGQLLWWLYQTTDELIEHIPTSRKWDETLGLHNLAIILKLDRVLVLTNTRILSVVQSSSDASSKDLAKIADEARRWNLPEVEKLVRAHQDALKAGQWDVIRAAAIPSRGSGSGSGQEVDASSVDGGAIPISSSRPGSMASASHFRAASIDAMRASDSKTSSMGSTALSASAHLSGKPSMSSSSKSMALRQSEALAQQVLANVELQKKVDELREAQTVLIARVSDLERENALLAEEKEQLEHGMAQRTRGRTGKGGGGGMLHSRASEPHLGGNSGAASSPSTGDRPASTQWGSIQSDPRGVYVRQSTDPSGHSIGSGGAGGPGQVEAQHYGNHSGGQGQAYAGDHGDGGDGTELAHRGSGRTKNPARSKSKSWGFGFLKRAISGKSLDSQAIEEHNEPRPRSVTPPPVVEYFQSPYIQASPYVPPRASTQGPHPFPPSYGNSNGNPQLPPATRAAQSIDTTRDRDHDGVASGASSGDDTGKRYSSSPGGPGMVLGGGPGLTPPGQQRVSWLERPPSALVGAAPAAGPSVAGQAPQPQGYAGLSRMKSPTPSEGRWAGTKGRYT</sequence>
<dbReference type="Gene3D" id="3.30.710.10">
    <property type="entry name" value="Potassium Channel Kv1.1, Chain A"/>
    <property type="match status" value="1"/>
</dbReference>